<evidence type="ECO:0000256" key="2">
    <source>
        <dbReference type="ARBA" id="ARBA00022679"/>
    </source>
</evidence>
<dbReference type="InterPro" id="IPR011009">
    <property type="entry name" value="Kinase-like_dom_sf"/>
</dbReference>
<organism evidence="8">
    <name type="scientific">Arthroderma gypseum (strain ATCC MYA-4604 / CBS 118893)</name>
    <name type="common">Microsporum gypseum</name>
    <dbReference type="NCBI Taxonomy" id="535722"/>
    <lineage>
        <taxon>Eukaryota</taxon>
        <taxon>Fungi</taxon>
        <taxon>Dikarya</taxon>
        <taxon>Ascomycota</taxon>
        <taxon>Pezizomycotina</taxon>
        <taxon>Eurotiomycetes</taxon>
        <taxon>Eurotiomycetidae</taxon>
        <taxon>Onygenales</taxon>
        <taxon>Arthrodermataceae</taxon>
        <taxon>Nannizzia</taxon>
    </lineage>
</organism>
<dbReference type="STRING" id="535722.E4UUE4"/>
<sequence length="436" mass="49693">MVPSFLRRLSRFSLSWKPLEFSNSSFTRIPASQKIEEETIPDYITSRYYPTRIGEDIERRYQVVGKLGYGATSRSFWVEELQTTCYTCSRRRYVTLKIFITSTSMGQRLDDELRMYKRIEKGSRSHPGHQAMLGTPTIIGKFVDLSSSQSSTKTTSATFSIGASAVVFGVGLFADNIMFGTADDSIFRDFEEAELQTPSPRKELDGRIIYLSRELGIPKALGPPVLCDFGSAIPGDIEHSEYIQPNIYRAPEVILEAPWTYSVDIWNTGCMIWDIFEGESLFTGHDPEFQTYRSRAHLSEMIRLLGPPPPPLLTRGNLRSKFFSAEGMFCFFCFLSCEFCAGIPLLNRVQLEERESTFEGEEKLAFLRMVRRMLQWQPEDRRSAKELEQDKQFIVCIIPFHTLFSRSSSNTPPTILIAAALQHLSMVAHQGEYLGK</sequence>
<keyword evidence="3" id="KW-0547">Nucleotide-binding</keyword>
<keyword evidence="8" id="KW-1185">Reference proteome</keyword>
<dbReference type="EMBL" id="DS989824">
    <property type="protein sequence ID" value="EFR00911.1"/>
    <property type="molecule type" value="Genomic_DNA"/>
</dbReference>
<name>E4UUE4_ARTGP</name>
<dbReference type="Gene3D" id="3.30.200.20">
    <property type="entry name" value="Phosphorylase Kinase, domain 1"/>
    <property type="match status" value="1"/>
</dbReference>
<evidence type="ECO:0000256" key="3">
    <source>
        <dbReference type="ARBA" id="ARBA00022741"/>
    </source>
</evidence>
<keyword evidence="1" id="KW-0723">Serine/threonine-protein kinase</keyword>
<dbReference type="GO" id="GO:0005524">
    <property type="term" value="F:ATP binding"/>
    <property type="evidence" value="ECO:0007669"/>
    <property type="project" value="UniProtKB-KW"/>
</dbReference>
<dbReference type="InterPro" id="IPR051175">
    <property type="entry name" value="CLK_kinases"/>
</dbReference>
<dbReference type="RefSeq" id="XP_003173741.1">
    <property type="nucleotide sequence ID" value="XM_003173693.1"/>
</dbReference>
<dbReference type="Gene3D" id="1.10.510.10">
    <property type="entry name" value="Transferase(Phosphotransferase) domain 1"/>
    <property type="match status" value="1"/>
</dbReference>
<reference evidence="8" key="1">
    <citation type="journal article" date="2012" name="MBio">
        <title>Comparative genome analysis of Trichophyton rubrum and related dermatophytes reveals candidate genes involved in infection.</title>
        <authorList>
            <person name="Martinez D.A."/>
            <person name="Oliver B.G."/>
            <person name="Graeser Y."/>
            <person name="Goldberg J.M."/>
            <person name="Li W."/>
            <person name="Martinez-Rossi N.M."/>
            <person name="Monod M."/>
            <person name="Shelest E."/>
            <person name="Barton R.C."/>
            <person name="Birch E."/>
            <person name="Brakhage A.A."/>
            <person name="Chen Z."/>
            <person name="Gurr S.J."/>
            <person name="Heiman D."/>
            <person name="Heitman J."/>
            <person name="Kosti I."/>
            <person name="Rossi A."/>
            <person name="Saif S."/>
            <person name="Samalova M."/>
            <person name="Saunders C.W."/>
            <person name="Shea T."/>
            <person name="Summerbell R.C."/>
            <person name="Xu J."/>
            <person name="Young S."/>
            <person name="Zeng Q."/>
            <person name="Birren B.W."/>
            <person name="Cuomo C.A."/>
            <person name="White T.C."/>
        </authorList>
    </citation>
    <scope>NUCLEOTIDE SEQUENCE [LARGE SCALE GENOMIC DNA]</scope>
    <source>
        <strain evidence="8">ATCC MYA-4604 / CBS 118893</strain>
    </source>
</reference>
<dbReference type="OMA" id="YEIDIWN"/>
<dbReference type="SMART" id="SM00220">
    <property type="entry name" value="S_TKc"/>
    <property type="match status" value="1"/>
</dbReference>
<evidence type="ECO:0000256" key="5">
    <source>
        <dbReference type="ARBA" id="ARBA00022840"/>
    </source>
</evidence>
<dbReference type="SUPFAM" id="SSF56112">
    <property type="entry name" value="Protein kinase-like (PK-like)"/>
    <property type="match status" value="1"/>
</dbReference>
<feature type="domain" description="Protein kinase" evidence="6">
    <location>
        <begin position="61"/>
        <end position="394"/>
    </location>
</feature>
<dbReference type="PANTHER" id="PTHR45646:SF11">
    <property type="entry name" value="SERINE_THREONINE-PROTEIN KINASE DOA"/>
    <property type="match status" value="1"/>
</dbReference>
<evidence type="ECO:0000256" key="1">
    <source>
        <dbReference type="ARBA" id="ARBA00022527"/>
    </source>
</evidence>
<dbReference type="GO" id="GO:0043484">
    <property type="term" value="P:regulation of RNA splicing"/>
    <property type="evidence" value="ECO:0007669"/>
    <property type="project" value="TreeGrafter"/>
</dbReference>
<evidence type="ECO:0000313" key="8">
    <source>
        <dbReference type="Proteomes" id="UP000002669"/>
    </source>
</evidence>
<dbReference type="PANTHER" id="PTHR45646">
    <property type="entry name" value="SERINE/THREONINE-PROTEIN KINASE DOA-RELATED"/>
    <property type="match status" value="1"/>
</dbReference>
<dbReference type="VEuPathDB" id="FungiDB:MGYG_03914"/>
<evidence type="ECO:0000256" key="4">
    <source>
        <dbReference type="ARBA" id="ARBA00022777"/>
    </source>
</evidence>
<keyword evidence="2" id="KW-0808">Transferase</keyword>
<keyword evidence="4 7" id="KW-0418">Kinase</keyword>
<evidence type="ECO:0000259" key="6">
    <source>
        <dbReference type="PROSITE" id="PS50011"/>
    </source>
</evidence>
<dbReference type="HOGENOM" id="CLU_000288_81_1_1"/>
<dbReference type="InterPro" id="IPR000719">
    <property type="entry name" value="Prot_kinase_dom"/>
</dbReference>
<dbReference type="Proteomes" id="UP000002669">
    <property type="component" value="Unassembled WGS sequence"/>
</dbReference>
<evidence type="ECO:0000313" key="7">
    <source>
        <dbReference type="EMBL" id="EFR00911.1"/>
    </source>
</evidence>
<dbReference type="GeneID" id="10029024"/>
<keyword evidence="5" id="KW-0067">ATP-binding</keyword>
<protein>
    <submittedName>
        <fullName evidence="7">CMGC/CLK protein kinase</fullName>
    </submittedName>
</protein>
<dbReference type="PROSITE" id="PS50011">
    <property type="entry name" value="PROTEIN_KINASE_DOM"/>
    <property type="match status" value="1"/>
</dbReference>
<dbReference type="eggNOG" id="KOG0671">
    <property type="taxonomic scope" value="Eukaryota"/>
</dbReference>
<proteinExistence type="predicted"/>
<gene>
    <name evidence="7" type="ORF">MGYG_03914</name>
</gene>
<dbReference type="AlphaFoldDB" id="E4UUE4"/>
<dbReference type="OrthoDB" id="4171102at2759"/>
<accession>E4UUE4</accession>
<dbReference type="Pfam" id="PF00069">
    <property type="entry name" value="Pkinase"/>
    <property type="match status" value="1"/>
</dbReference>
<dbReference type="InParanoid" id="E4UUE4"/>
<dbReference type="GO" id="GO:0005634">
    <property type="term" value="C:nucleus"/>
    <property type="evidence" value="ECO:0007669"/>
    <property type="project" value="TreeGrafter"/>
</dbReference>
<dbReference type="GO" id="GO:0004674">
    <property type="term" value="F:protein serine/threonine kinase activity"/>
    <property type="evidence" value="ECO:0007669"/>
    <property type="project" value="UniProtKB-KW"/>
</dbReference>